<dbReference type="Proteomes" id="UP000675554">
    <property type="component" value="Unassembled WGS sequence"/>
</dbReference>
<keyword evidence="1" id="KW-1133">Transmembrane helix</keyword>
<reference evidence="2" key="1">
    <citation type="submission" date="2021-04" db="EMBL/GenBank/DDBJ databases">
        <title>Sequencing of actinobacteria type strains.</title>
        <authorList>
            <person name="Nguyen G.-S."/>
            <person name="Wentzel A."/>
        </authorList>
    </citation>
    <scope>NUCLEOTIDE SEQUENCE</scope>
    <source>
        <strain evidence="2">DSM 42095</strain>
    </source>
</reference>
<keyword evidence="1" id="KW-0472">Membrane</keyword>
<feature type="transmembrane region" description="Helical" evidence="1">
    <location>
        <begin position="36"/>
        <end position="57"/>
    </location>
</feature>
<proteinExistence type="predicted"/>
<gene>
    <name evidence="2" type="ORF">KDA82_24605</name>
</gene>
<accession>A0A8T4IY91</accession>
<name>A0A8T4IY91_9ACTN</name>
<organism evidence="2 3">
    <name type="scientific">Streptomyces daliensis</name>
    <dbReference type="NCBI Taxonomy" id="299421"/>
    <lineage>
        <taxon>Bacteria</taxon>
        <taxon>Bacillati</taxon>
        <taxon>Actinomycetota</taxon>
        <taxon>Actinomycetes</taxon>
        <taxon>Kitasatosporales</taxon>
        <taxon>Streptomycetaceae</taxon>
        <taxon>Streptomyces</taxon>
    </lineage>
</organism>
<dbReference type="EMBL" id="JAGSMN010000600">
    <property type="protein sequence ID" value="MBR7676132.1"/>
    <property type="molecule type" value="Genomic_DNA"/>
</dbReference>
<comment type="caution">
    <text evidence="2">The sequence shown here is derived from an EMBL/GenBank/DDBJ whole genome shotgun (WGS) entry which is preliminary data.</text>
</comment>
<keyword evidence="1" id="KW-0812">Transmembrane</keyword>
<dbReference type="AlphaFoldDB" id="A0A8T4IY91"/>
<evidence type="ECO:0000313" key="3">
    <source>
        <dbReference type="Proteomes" id="UP000675554"/>
    </source>
</evidence>
<evidence type="ECO:0000256" key="1">
    <source>
        <dbReference type="SAM" id="Phobius"/>
    </source>
</evidence>
<sequence length="74" mass="7605">MPALTPRSSRGFALCAVVVCVLAVAAAVVSFTKGSLVLGIVWVLLTGLTSNMAWYYARRARQAAPAGPPATAGE</sequence>
<keyword evidence="3" id="KW-1185">Reference proteome</keyword>
<evidence type="ECO:0000313" key="2">
    <source>
        <dbReference type="EMBL" id="MBR7676132.1"/>
    </source>
</evidence>
<protein>
    <submittedName>
        <fullName evidence="2">Uncharacterized protein</fullName>
    </submittedName>
</protein>